<keyword evidence="12" id="KW-0808">Transferase</keyword>
<dbReference type="RefSeq" id="XP_007873745.1">
    <property type="nucleotide sequence ID" value="XM_007875554.1"/>
</dbReference>
<dbReference type="HOGENOM" id="CLU_012510_1_0_1"/>
<keyword evidence="8" id="KW-0564">Palmitate</keyword>
<dbReference type="PROSITE" id="PS50088">
    <property type="entry name" value="ANK_REPEAT"/>
    <property type="match status" value="4"/>
</dbReference>
<dbReference type="OrthoDB" id="6781668at2759"/>
<protein>
    <recommendedName>
        <fullName evidence="12">Palmitoyltransferase</fullName>
        <ecNumber evidence="12">2.3.1.225</ecNumber>
    </recommendedName>
</protein>
<evidence type="ECO:0000313" key="14">
    <source>
        <dbReference type="EMBL" id="EMR10023.1"/>
    </source>
</evidence>
<reference evidence="15" key="1">
    <citation type="journal article" date="2016" name="Nat. Commun.">
        <title>Genome analysis of three Pneumocystis species reveals adaptation mechanisms to life exclusively in mammalian hosts.</title>
        <authorList>
            <person name="Ma L."/>
            <person name="Chen Z."/>
            <person name="Huang D.W."/>
            <person name="Kutty G."/>
            <person name="Ishihara M."/>
            <person name="Wang H."/>
            <person name="Abouelleil A."/>
            <person name="Bishop L."/>
            <person name="Davey E."/>
            <person name="Deng R."/>
            <person name="Deng X."/>
            <person name="Fan L."/>
            <person name="Fantoni G."/>
            <person name="Fitzgerald M."/>
            <person name="Gogineni E."/>
            <person name="Goldberg J.M."/>
            <person name="Handley G."/>
            <person name="Hu X."/>
            <person name="Huber C."/>
            <person name="Jiao X."/>
            <person name="Jones K."/>
            <person name="Levin J.Z."/>
            <person name="Liu Y."/>
            <person name="Macdonald P."/>
            <person name="Melnikov A."/>
            <person name="Raley C."/>
            <person name="Sassi M."/>
            <person name="Sherman B.T."/>
            <person name="Song X."/>
            <person name="Sykes S."/>
            <person name="Tran B."/>
            <person name="Walsh L."/>
            <person name="Xia Y."/>
            <person name="Yang J."/>
            <person name="Young S."/>
            <person name="Zeng Q."/>
            <person name="Zheng X."/>
            <person name="Stephens R."/>
            <person name="Nusbaum C."/>
            <person name="Birren B.W."/>
            <person name="Azadi P."/>
            <person name="Lempicki R.A."/>
            <person name="Cuomo C.A."/>
            <person name="Kovacs J.A."/>
        </authorList>
    </citation>
    <scope>NUCLEOTIDE SEQUENCE [LARGE SCALE GENOMIC DNA]</scope>
    <source>
        <strain evidence="15">B123</strain>
    </source>
</reference>
<dbReference type="PROSITE" id="PS50216">
    <property type="entry name" value="DHHC"/>
    <property type="match status" value="1"/>
</dbReference>
<dbReference type="EC" id="2.3.1.225" evidence="12"/>
<evidence type="ECO:0000256" key="11">
    <source>
        <dbReference type="PROSITE-ProRule" id="PRU00023"/>
    </source>
</evidence>
<name>M7NMW4_PNEMU</name>
<feature type="transmembrane region" description="Helical" evidence="12">
    <location>
        <begin position="427"/>
        <end position="449"/>
    </location>
</feature>
<evidence type="ECO:0000256" key="2">
    <source>
        <dbReference type="ARBA" id="ARBA00010104"/>
    </source>
</evidence>
<dbReference type="PANTHER" id="PTHR24161:SF85">
    <property type="entry name" value="PALMITOYLTRANSFERASE HIP14"/>
    <property type="match status" value="1"/>
</dbReference>
<dbReference type="SMART" id="SM00248">
    <property type="entry name" value="ANK"/>
    <property type="match status" value="5"/>
</dbReference>
<dbReference type="Proteomes" id="UP000011958">
    <property type="component" value="Unassembled WGS sequence"/>
</dbReference>
<keyword evidence="9" id="KW-0449">Lipoprotein</keyword>
<comment type="caution">
    <text evidence="14">The sequence shown here is derived from an EMBL/GenBank/DDBJ whole genome shotgun (WGS) entry which is preliminary data.</text>
</comment>
<keyword evidence="15" id="KW-1185">Reference proteome</keyword>
<evidence type="ECO:0000256" key="8">
    <source>
        <dbReference type="ARBA" id="ARBA00023139"/>
    </source>
</evidence>
<evidence type="ECO:0000256" key="3">
    <source>
        <dbReference type="ARBA" id="ARBA00022692"/>
    </source>
</evidence>
<dbReference type="eggNOG" id="KOG0509">
    <property type="taxonomic scope" value="Eukaryota"/>
</dbReference>
<feature type="transmembrane region" description="Helical" evidence="12">
    <location>
        <begin position="477"/>
        <end position="498"/>
    </location>
</feature>
<gene>
    <name evidence="14" type="ORF">PNEG_01777</name>
</gene>
<comment type="domain">
    <text evidence="12">The DHHC domain is required for palmitoyltransferase activity.</text>
</comment>
<keyword evidence="4" id="KW-0677">Repeat</keyword>
<evidence type="ECO:0000256" key="7">
    <source>
        <dbReference type="ARBA" id="ARBA00023136"/>
    </source>
</evidence>
<feature type="transmembrane region" description="Helical" evidence="12">
    <location>
        <begin position="240"/>
        <end position="260"/>
    </location>
</feature>
<dbReference type="Gene3D" id="1.25.40.20">
    <property type="entry name" value="Ankyrin repeat-containing domain"/>
    <property type="match status" value="1"/>
</dbReference>
<feature type="transmembrane region" description="Helical" evidence="12">
    <location>
        <begin position="297"/>
        <end position="317"/>
    </location>
</feature>
<comment type="caution">
    <text evidence="12">Lacks conserved residue(s) required for the propagation of feature annotation.</text>
</comment>
<dbReference type="PROSITE" id="PS50297">
    <property type="entry name" value="ANK_REP_REGION"/>
    <property type="match status" value="4"/>
</dbReference>
<comment type="similarity">
    <text evidence="2">Belongs to the DHHC palmitoyltransferase family. AKR/ZDHHC17 subfamily.</text>
</comment>
<evidence type="ECO:0000256" key="9">
    <source>
        <dbReference type="ARBA" id="ARBA00023288"/>
    </source>
</evidence>
<dbReference type="EMBL" id="AFWA02000008">
    <property type="protein sequence ID" value="EMR10023.1"/>
    <property type="molecule type" value="Genomic_DNA"/>
</dbReference>
<evidence type="ECO:0000256" key="1">
    <source>
        <dbReference type="ARBA" id="ARBA00004141"/>
    </source>
</evidence>
<dbReference type="SUPFAM" id="SSF48403">
    <property type="entry name" value="Ankyrin repeat"/>
    <property type="match status" value="1"/>
</dbReference>
<dbReference type="InterPro" id="IPR001594">
    <property type="entry name" value="Palmitoyltrfase_DHHC"/>
</dbReference>
<dbReference type="Pfam" id="PF12796">
    <property type="entry name" value="Ank_2"/>
    <property type="match status" value="1"/>
</dbReference>
<dbReference type="STRING" id="1069680.M7NMW4"/>
<evidence type="ECO:0000256" key="6">
    <source>
        <dbReference type="ARBA" id="ARBA00023043"/>
    </source>
</evidence>
<feature type="repeat" description="ANK" evidence="11">
    <location>
        <begin position="82"/>
        <end position="114"/>
    </location>
</feature>
<evidence type="ECO:0000259" key="13">
    <source>
        <dbReference type="Pfam" id="PF01529"/>
    </source>
</evidence>
<dbReference type="GO" id="GO:0019706">
    <property type="term" value="F:protein-cysteine S-palmitoyltransferase activity"/>
    <property type="evidence" value="ECO:0007669"/>
    <property type="project" value="UniProtKB-EC"/>
</dbReference>
<dbReference type="AlphaFoldDB" id="M7NMW4"/>
<sequence>MCKSGEVMPNISDDQGVTALHWASISDQLNVGRYLLLNGVDVNVQGGELCATPVHWAAKKGHVYMVDMLYQSGASLHLTDLQGFTALHLATHRSSVMLVLYLLHQNVQIDCLDYRGHTPLMWAAYNGDISIVDILLRWGANVKLQDKQGMTALHWAIVKGKYFCIFTSILMVFLGDKLCIKKLVEFGSDLLVQEHNGKTAEKIAEEMNRTALWKSVLKEVGRDASGKLKRRLLGFKSSNVVLFFAPFFVFGFLFWIFTIFPVFLSIPLAFSLSIGFHLFFVKVISIEYDTFLTIHKTKYFSGIFFGTLVWVILRWIFVLLQNTWKNSPFFNILFFIVACFSIIFFFYVMFSNPGYIPKPQGIKEQREVIEDLIKERAFDRQHFCIFCYLRKPLRSKHCKVCSRCVARFDHHCPWTGNCIGLRNHRLFIVYIIMVQIGIVFFLRLLLIHFEVLYSPELSKNCFVFLKLLCEPFLLDPFTFVLALWTFLQLIWVTLLLVVQLFQISFSITTSEARNLDKYGFMGEIEKDFYRKDAAYILRSTFSNDDAPHHHYCSHKKGYRMFSMLSKFLGIHHFLKIISIFSSKSVSLMNKTKNPFNNGILSNCRDFWNCGTGKISVLGFMNKTKHSYIEGSGYIDGQLINYYYLYDYLRFHKD</sequence>
<evidence type="ECO:0000256" key="4">
    <source>
        <dbReference type="ARBA" id="ARBA00022737"/>
    </source>
</evidence>
<evidence type="ECO:0000256" key="10">
    <source>
        <dbReference type="ARBA" id="ARBA00048048"/>
    </source>
</evidence>
<evidence type="ECO:0000256" key="12">
    <source>
        <dbReference type="RuleBase" id="RU079119"/>
    </source>
</evidence>
<evidence type="ECO:0000256" key="5">
    <source>
        <dbReference type="ARBA" id="ARBA00022989"/>
    </source>
</evidence>
<feature type="repeat" description="ANK" evidence="11">
    <location>
        <begin position="15"/>
        <end position="47"/>
    </location>
</feature>
<organism evidence="14 15">
    <name type="scientific">Pneumocystis murina (strain B123)</name>
    <name type="common">Mouse pneumocystis pneumonia agent</name>
    <name type="synonym">Pneumocystis carinii f. sp. muris</name>
    <dbReference type="NCBI Taxonomy" id="1069680"/>
    <lineage>
        <taxon>Eukaryota</taxon>
        <taxon>Fungi</taxon>
        <taxon>Dikarya</taxon>
        <taxon>Ascomycota</taxon>
        <taxon>Taphrinomycotina</taxon>
        <taxon>Pneumocystomycetes</taxon>
        <taxon>Pneumocystaceae</taxon>
        <taxon>Pneumocystis</taxon>
    </lineage>
</organism>
<dbReference type="GeneID" id="19895471"/>
<dbReference type="InterPro" id="IPR002110">
    <property type="entry name" value="Ankyrin_rpt"/>
</dbReference>
<accession>M7NMW4</accession>
<feature type="transmembrane region" description="Helical" evidence="12">
    <location>
        <begin position="152"/>
        <end position="174"/>
    </location>
</feature>
<dbReference type="Pfam" id="PF01529">
    <property type="entry name" value="DHHC"/>
    <property type="match status" value="1"/>
</dbReference>
<feature type="repeat" description="ANK" evidence="11">
    <location>
        <begin position="115"/>
        <end position="147"/>
    </location>
</feature>
<dbReference type="Pfam" id="PF13637">
    <property type="entry name" value="Ank_4"/>
    <property type="match status" value="1"/>
</dbReference>
<dbReference type="InterPro" id="IPR036770">
    <property type="entry name" value="Ankyrin_rpt-contain_sf"/>
</dbReference>
<keyword evidence="5 12" id="KW-1133">Transmembrane helix</keyword>
<comment type="catalytic activity">
    <reaction evidence="10 12">
        <text>L-cysteinyl-[protein] + hexadecanoyl-CoA = S-hexadecanoyl-L-cysteinyl-[protein] + CoA</text>
        <dbReference type="Rhea" id="RHEA:36683"/>
        <dbReference type="Rhea" id="RHEA-COMP:10131"/>
        <dbReference type="Rhea" id="RHEA-COMP:11032"/>
        <dbReference type="ChEBI" id="CHEBI:29950"/>
        <dbReference type="ChEBI" id="CHEBI:57287"/>
        <dbReference type="ChEBI" id="CHEBI:57379"/>
        <dbReference type="ChEBI" id="CHEBI:74151"/>
        <dbReference type="EC" id="2.3.1.225"/>
    </reaction>
</comment>
<dbReference type="Pfam" id="PF00023">
    <property type="entry name" value="Ank"/>
    <property type="match status" value="1"/>
</dbReference>
<keyword evidence="6 11" id="KW-0040">ANK repeat</keyword>
<feature type="transmembrane region" description="Helical" evidence="12">
    <location>
        <begin position="329"/>
        <end position="350"/>
    </location>
</feature>
<dbReference type="OMA" id="FWVGFRY"/>
<keyword evidence="7 12" id="KW-0472">Membrane</keyword>
<evidence type="ECO:0000313" key="15">
    <source>
        <dbReference type="Proteomes" id="UP000011958"/>
    </source>
</evidence>
<feature type="domain" description="Palmitoyltransferase DHHC" evidence="13">
    <location>
        <begin position="378"/>
        <end position="513"/>
    </location>
</feature>
<feature type="transmembrane region" description="Helical" evidence="12">
    <location>
        <begin position="266"/>
        <end position="285"/>
    </location>
</feature>
<keyword evidence="3 12" id="KW-0812">Transmembrane</keyword>
<proteinExistence type="inferred from homology"/>
<dbReference type="VEuPathDB" id="FungiDB:PNEG_01777"/>
<feature type="repeat" description="ANK" evidence="11">
    <location>
        <begin position="52"/>
        <end position="81"/>
    </location>
</feature>
<dbReference type="PANTHER" id="PTHR24161">
    <property type="entry name" value="ANK_REP_REGION DOMAIN-CONTAINING PROTEIN-RELATED"/>
    <property type="match status" value="1"/>
</dbReference>
<keyword evidence="12" id="KW-0012">Acyltransferase</keyword>
<dbReference type="GO" id="GO:0016020">
    <property type="term" value="C:membrane"/>
    <property type="evidence" value="ECO:0007669"/>
    <property type="project" value="UniProtKB-SubCell"/>
</dbReference>
<comment type="subcellular location">
    <subcellularLocation>
        <location evidence="1">Membrane</location>
        <topology evidence="1">Multi-pass membrane protein</topology>
    </subcellularLocation>
</comment>